<dbReference type="PROSITE" id="PS50935">
    <property type="entry name" value="SSB"/>
    <property type="match status" value="1"/>
</dbReference>
<gene>
    <name evidence="5" type="primary">rim1</name>
    <name evidence="4" type="ORF">SJAG_03957</name>
</gene>
<dbReference type="JaponicusDB" id="SJAG_03957">
    <property type="gene designation" value="rim1"/>
</dbReference>
<dbReference type="VEuPathDB" id="FungiDB:SJAG_03957"/>
<evidence type="ECO:0000313" key="6">
    <source>
        <dbReference type="Proteomes" id="UP000001744"/>
    </source>
</evidence>
<keyword evidence="1 2" id="KW-0238">DNA-binding</keyword>
<accession>B6K5I3</accession>
<dbReference type="OrthoDB" id="1078367at2759"/>
<dbReference type="STRING" id="402676.B6K5I3"/>
<dbReference type="InterPro" id="IPR000424">
    <property type="entry name" value="Primosome_PriB/ssb"/>
</dbReference>
<proteinExistence type="predicted"/>
<evidence type="ECO:0000256" key="1">
    <source>
        <dbReference type="ARBA" id="ARBA00023125"/>
    </source>
</evidence>
<dbReference type="Gene3D" id="2.40.50.140">
    <property type="entry name" value="Nucleic acid-binding proteins"/>
    <property type="match status" value="1"/>
</dbReference>
<dbReference type="GeneID" id="7051573"/>
<evidence type="ECO:0000313" key="4">
    <source>
        <dbReference type="EMBL" id="EEB08787.1"/>
    </source>
</evidence>
<feature type="region of interest" description="Disordered" evidence="3">
    <location>
        <begin position="102"/>
        <end position="141"/>
    </location>
</feature>
<dbReference type="SUPFAM" id="SSF50249">
    <property type="entry name" value="Nucleic acid-binding proteins"/>
    <property type="match status" value="1"/>
</dbReference>
<keyword evidence="6" id="KW-1185">Reference proteome</keyword>
<dbReference type="RefSeq" id="XP_002175080.1">
    <property type="nucleotide sequence ID" value="XM_002175044.1"/>
</dbReference>
<evidence type="ECO:0000256" key="2">
    <source>
        <dbReference type="PROSITE-ProRule" id="PRU00252"/>
    </source>
</evidence>
<dbReference type="AlphaFoldDB" id="B6K5I3"/>
<dbReference type="HOGENOM" id="CLU_126647_0_0_1"/>
<dbReference type="EMBL" id="KE651167">
    <property type="protein sequence ID" value="EEB08787.1"/>
    <property type="molecule type" value="Genomic_DNA"/>
</dbReference>
<name>B6K5I3_SCHJY</name>
<organism evidence="4 6">
    <name type="scientific">Schizosaccharomyces japonicus (strain yFS275 / FY16936)</name>
    <name type="common">Fission yeast</name>
    <dbReference type="NCBI Taxonomy" id="402676"/>
    <lineage>
        <taxon>Eukaryota</taxon>
        <taxon>Fungi</taxon>
        <taxon>Dikarya</taxon>
        <taxon>Ascomycota</taxon>
        <taxon>Taphrinomycotina</taxon>
        <taxon>Schizosaccharomycetes</taxon>
        <taxon>Schizosaccharomycetales</taxon>
        <taxon>Schizosaccharomycetaceae</taxon>
        <taxon>Schizosaccharomyces</taxon>
    </lineage>
</organism>
<protein>
    <submittedName>
        <fullName evidence="4">Single-stranded DNA binding protein Rim1</fullName>
    </submittedName>
</protein>
<evidence type="ECO:0000313" key="5">
    <source>
        <dbReference type="JaponicusDB" id="SJAG_03957"/>
    </source>
</evidence>
<dbReference type="GO" id="GO:0003697">
    <property type="term" value="F:single-stranded DNA binding"/>
    <property type="evidence" value="ECO:0007669"/>
    <property type="project" value="EnsemblFungi"/>
</dbReference>
<feature type="compositionally biased region" description="Polar residues" evidence="3">
    <location>
        <begin position="131"/>
        <end position="141"/>
    </location>
</feature>
<evidence type="ECO:0000256" key="3">
    <source>
        <dbReference type="SAM" id="MobiDB-lite"/>
    </source>
</evidence>
<reference evidence="4 6" key="1">
    <citation type="journal article" date="2011" name="Science">
        <title>Comparative functional genomics of the fission yeasts.</title>
        <authorList>
            <person name="Rhind N."/>
            <person name="Chen Z."/>
            <person name="Yassour M."/>
            <person name="Thompson D.A."/>
            <person name="Haas B.J."/>
            <person name="Habib N."/>
            <person name="Wapinski I."/>
            <person name="Roy S."/>
            <person name="Lin M.F."/>
            <person name="Heiman D.I."/>
            <person name="Young S.K."/>
            <person name="Furuya K."/>
            <person name="Guo Y."/>
            <person name="Pidoux A."/>
            <person name="Chen H.M."/>
            <person name="Robbertse B."/>
            <person name="Goldberg J.M."/>
            <person name="Aoki K."/>
            <person name="Bayne E.H."/>
            <person name="Berlin A.M."/>
            <person name="Desjardins C.A."/>
            <person name="Dobbs E."/>
            <person name="Dukaj L."/>
            <person name="Fan L."/>
            <person name="FitzGerald M.G."/>
            <person name="French C."/>
            <person name="Gujja S."/>
            <person name="Hansen K."/>
            <person name="Keifenheim D."/>
            <person name="Levin J.Z."/>
            <person name="Mosher R.A."/>
            <person name="Mueller C.A."/>
            <person name="Pfiffner J."/>
            <person name="Priest M."/>
            <person name="Russ C."/>
            <person name="Smialowska A."/>
            <person name="Swoboda P."/>
            <person name="Sykes S.M."/>
            <person name="Vaughn M."/>
            <person name="Vengrova S."/>
            <person name="Yoder R."/>
            <person name="Zeng Q."/>
            <person name="Allshire R."/>
            <person name="Baulcombe D."/>
            <person name="Birren B.W."/>
            <person name="Brown W."/>
            <person name="Ekwall K."/>
            <person name="Kellis M."/>
            <person name="Leatherwood J."/>
            <person name="Levin H."/>
            <person name="Margalit H."/>
            <person name="Martienssen R."/>
            <person name="Nieduszynski C.A."/>
            <person name="Spatafora J.W."/>
            <person name="Friedman N."/>
            <person name="Dalgaard J.Z."/>
            <person name="Baumann P."/>
            <person name="Niki H."/>
            <person name="Regev A."/>
            <person name="Nusbaum C."/>
        </authorList>
    </citation>
    <scope>NUCLEOTIDE SEQUENCE [LARGE SCALE GENOMIC DNA]</scope>
    <source>
        <strain evidence="6">yFS275 / FY16936</strain>
    </source>
</reference>
<dbReference type="InterPro" id="IPR012340">
    <property type="entry name" value="NA-bd_OB-fold"/>
</dbReference>
<feature type="compositionally biased region" description="Polar residues" evidence="3">
    <location>
        <begin position="108"/>
        <end position="124"/>
    </location>
</feature>
<sequence>MLRSFMKAKSGLRLFSSTAARCSDVQRMTLTGNLVRDLEFSNTADGREFAKYTLSCYNGRNMDPTYHTVFSFDSSRNEQLEKFMKKGAKVFVEADVGWRKVPLKTESGGETNHMSTTGTSTGNGQPEEEFASNTNKADLGF</sequence>
<dbReference type="Pfam" id="PF00436">
    <property type="entry name" value="SSB"/>
    <property type="match status" value="1"/>
</dbReference>
<dbReference type="Proteomes" id="UP000001744">
    <property type="component" value="Unassembled WGS sequence"/>
</dbReference>